<reference evidence="2" key="1">
    <citation type="journal article" date="2024" name="Proc. Natl. Acad. Sci. U.S.A.">
        <title>Extraordinary preservation of gene collinearity over three hundred million years revealed in homosporous lycophytes.</title>
        <authorList>
            <person name="Li C."/>
            <person name="Wickell D."/>
            <person name="Kuo L.Y."/>
            <person name="Chen X."/>
            <person name="Nie B."/>
            <person name="Liao X."/>
            <person name="Peng D."/>
            <person name="Ji J."/>
            <person name="Jenkins J."/>
            <person name="Williams M."/>
            <person name="Shu S."/>
            <person name="Plott C."/>
            <person name="Barry K."/>
            <person name="Rajasekar S."/>
            <person name="Grimwood J."/>
            <person name="Han X."/>
            <person name="Sun S."/>
            <person name="Hou Z."/>
            <person name="He W."/>
            <person name="Dai G."/>
            <person name="Sun C."/>
            <person name="Schmutz J."/>
            <person name="Leebens-Mack J.H."/>
            <person name="Li F.W."/>
            <person name="Wang L."/>
        </authorList>
    </citation>
    <scope>NUCLEOTIDE SEQUENCE [LARGE SCALE GENOMIC DNA]</scope>
    <source>
        <strain evidence="2">cv. PW_Plant_1</strain>
    </source>
</reference>
<evidence type="ECO:0000313" key="1">
    <source>
        <dbReference type="EMBL" id="KAJ7529178.1"/>
    </source>
</evidence>
<proteinExistence type="predicted"/>
<gene>
    <name evidence="1" type="ORF">O6H91_15G036800</name>
</gene>
<organism evidence="1 2">
    <name type="scientific">Diphasiastrum complanatum</name>
    <name type="common">Issler's clubmoss</name>
    <name type="synonym">Lycopodium complanatum</name>
    <dbReference type="NCBI Taxonomy" id="34168"/>
    <lineage>
        <taxon>Eukaryota</taxon>
        <taxon>Viridiplantae</taxon>
        <taxon>Streptophyta</taxon>
        <taxon>Embryophyta</taxon>
        <taxon>Tracheophyta</taxon>
        <taxon>Lycopodiopsida</taxon>
        <taxon>Lycopodiales</taxon>
        <taxon>Lycopodiaceae</taxon>
        <taxon>Lycopodioideae</taxon>
        <taxon>Diphasiastrum</taxon>
    </lineage>
</organism>
<sequence>MASFTSKVPLPDDVNLLIESDDEQETNGYHNEEDARSESSSSSEDFPPATYSASAHWPQSYRQSMDIYSHMASPASFHIFSSSAGRFGSSYLSSSRKRVPFVPETVDSLSEPLRGNKIEKLEPRIPKIPSKKGLISPKPSFITAGGYDAEVPRLYGCTLLQATLNGMNVLAGVGVLSTPYAIKQGGWLGLLLLFALSIVCCYTGVLLRLCLDSSPGLATYPDIGQAAFGNTGRILISIVLYFELYASCVEFLILEGDNLSSLFPGVHLYFGSYCLDSHILFVLLAAIFVLPTVYLRDLSLLSYVSGAGVIASLMVLICVFWVGAIDGVGFRRSGPLFNLTTFPVSVGLYGFCYSGHAVFPNIYASMKYRTDYNKVLKISFVLCTLLYGGIAVMGYTMFGQDTQSQITLNLPKQYTASKIALWTTVVNPFTKYALSLTPVALSLEELLPSDEQSLKNLWASIFIRTILVASTVLVALVVPFFGFVMAFIGSFSSMTVSVILPCACFLRIRGEKATVLEGIVCVAIIVGGVVCAIVGTYSATSGIIHSLHL</sequence>
<evidence type="ECO:0000313" key="2">
    <source>
        <dbReference type="Proteomes" id="UP001162992"/>
    </source>
</evidence>
<keyword evidence="2" id="KW-1185">Reference proteome</keyword>
<dbReference type="EMBL" id="CM055106">
    <property type="protein sequence ID" value="KAJ7529178.1"/>
    <property type="molecule type" value="Genomic_DNA"/>
</dbReference>
<protein>
    <submittedName>
        <fullName evidence="1">Uncharacterized protein</fullName>
    </submittedName>
</protein>
<comment type="caution">
    <text evidence="1">The sequence shown here is derived from an EMBL/GenBank/DDBJ whole genome shotgun (WGS) entry which is preliminary data.</text>
</comment>
<accession>A0ACC2BHH9</accession>
<dbReference type="Proteomes" id="UP001162992">
    <property type="component" value="Chromosome 15"/>
</dbReference>
<name>A0ACC2BHH9_DIPCM</name>